<keyword evidence="2" id="KW-1185">Reference proteome</keyword>
<dbReference type="OrthoDB" id="9798087at2"/>
<dbReference type="Proteomes" id="UP000243065">
    <property type="component" value="Unassembled WGS sequence"/>
</dbReference>
<organism evidence="1 2">
    <name type="scientific">Kryptobacter tengchongensis</name>
    <dbReference type="NCBI Taxonomy" id="1643429"/>
    <lineage>
        <taxon>Bacteria</taxon>
        <taxon>Pseudomonadati</taxon>
        <taxon>Candidatus Kryptoniota</taxon>
        <taxon>Candidatus Kryptobacter</taxon>
    </lineage>
</organism>
<proteinExistence type="predicted"/>
<dbReference type="RefSeq" id="WP_072149824.1">
    <property type="nucleotide sequence ID" value="NZ_CZVU01000009.1"/>
</dbReference>
<protein>
    <submittedName>
        <fullName evidence="1">Uncharacterized protein</fullName>
    </submittedName>
</protein>
<dbReference type="EMBL" id="CZVU01000009">
    <property type="protein sequence ID" value="CUS97846.1"/>
    <property type="molecule type" value="Genomic_DNA"/>
</dbReference>
<name>A0A656D4K3_KRYT1</name>
<evidence type="ECO:0000313" key="1">
    <source>
        <dbReference type="EMBL" id="CUS97846.1"/>
    </source>
</evidence>
<dbReference type="AlphaFoldDB" id="A0A656D4K3"/>
<evidence type="ECO:0000313" key="2">
    <source>
        <dbReference type="Proteomes" id="UP000243065"/>
    </source>
</evidence>
<sequence>MIEQKLKEIEEIFEEIISGKFNILKVELFYDDFDLSDMFIKKLEESNFTAKKVKDVEVEPGFRVPAFYLKNREAIFGWVFWEIFTETKKRKLFGSALKNQRGDWEIQITEDRDEIIYVNESNKIEIDLSTMAW</sequence>
<accession>A0A656D4K3</accession>
<reference evidence="1 2" key="1">
    <citation type="submission" date="2015-11" db="EMBL/GenBank/DDBJ databases">
        <authorList>
            <person name="Varghese N."/>
        </authorList>
    </citation>
    <scope>NUCLEOTIDE SEQUENCE [LARGE SCALE GENOMIC DNA]</scope>
    <source>
        <strain evidence="1 2">JGI-24</strain>
    </source>
</reference>
<gene>
    <name evidence="1" type="ORF">JGI24_00342</name>
</gene>